<dbReference type="Pfam" id="PF13751">
    <property type="entry name" value="DDE_Tnp_1_6"/>
    <property type="match status" value="1"/>
</dbReference>
<evidence type="ECO:0000313" key="3">
    <source>
        <dbReference type="Proteomes" id="UP000184287"/>
    </source>
</evidence>
<sequence length="121" mass="13964">MLASTYTGKYLFPGVIDGQQHFPEPGLTYKGDKYTESKAADTVIERMRQRLRCLEGSTLYKKRKQIVEPVFGIIKEVLGFRRFLLKGEQHTNNDWLLVCIGYKLKHPLKLTMTPEITMVSL</sequence>
<dbReference type="InterPro" id="IPR025668">
    <property type="entry name" value="Tnp_DDE_dom"/>
</dbReference>
<dbReference type="Gene3D" id="3.20.20.140">
    <property type="entry name" value="Metal-dependent hydrolases"/>
    <property type="match status" value="1"/>
</dbReference>
<dbReference type="RefSeq" id="WP_143166943.1">
    <property type="nucleotide sequence ID" value="NZ_FQUQ01000006.1"/>
</dbReference>
<evidence type="ECO:0000259" key="1">
    <source>
        <dbReference type="Pfam" id="PF13751"/>
    </source>
</evidence>
<keyword evidence="3" id="KW-1185">Reference proteome</keyword>
<organism evidence="2 3">
    <name type="scientific">Pedobacter caeni</name>
    <dbReference type="NCBI Taxonomy" id="288992"/>
    <lineage>
        <taxon>Bacteria</taxon>
        <taxon>Pseudomonadati</taxon>
        <taxon>Bacteroidota</taxon>
        <taxon>Sphingobacteriia</taxon>
        <taxon>Sphingobacteriales</taxon>
        <taxon>Sphingobacteriaceae</taxon>
        <taxon>Pedobacter</taxon>
    </lineage>
</organism>
<accession>A0A1M5KWA6</accession>
<dbReference type="PANTHER" id="PTHR33408:SF2">
    <property type="entry name" value="TRANSPOSASE DDE DOMAIN-CONTAINING PROTEIN"/>
    <property type="match status" value="1"/>
</dbReference>
<feature type="domain" description="Transposase DDE" evidence="1">
    <location>
        <begin position="36"/>
        <end position="105"/>
    </location>
</feature>
<name>A0A1M5KWA6_9SPHI</name>
<protein>
    <submittedName>
        <fullName evidence="2">Transposase DDE domain-containing protein</fullName>
    </submittedName>
</protein>
<dbReference type="STRING" id="288992.SAMN04488522_106116"/>
<dbReference type="EMBL" id="FQUQ01000006">
    <property type="protein sequence ID" value="SHG57016.1"/>
    <property type="molecule type" value="Genomic_DNA"/>
</dbReference>
<evidence type="ECO:0000313" key="2">
    <source>
        <dbReference type="EMBL" id="SHG57016.1"/>
    </source>
</evidence>
<dbReference type="AlphaFoldDB" id="A0A1M5KWA6"/>
<proteinExistence type="predicted"/>
<dbReference type="PANTHER" id="PTHR33408">
    <property type="entry name" value="TRANSPOSASE"/>
    <property type="match status" value="1"/>
</dbReference>
<dbReference type="Proteomes" id="UP000184287">
    <property type="component" value="Unassembled WGS sequence"/>
</dbReference>
<gene>
    <name evidence="2" type="ORF">SAMN04488522_106116</name>
</gene>
<reference evidence="3" key="1">
    <citation type="submission" date="2016-11" db="EMBL/GenBank/DDBJ databases">
        <authorList>
            <person name="Varghese N."/>
            <person name="Submissions S."/>
        </authorList>
    </citation>
    <scope>NUCLEOTIDE SEQUENCE [LARGE SCALE GENOMIC DNA]</scope>
    <source>
        <strain evidence="3">DSM 16990</strain>
    </source>
</reference>
<dbReference type="OrthoDB" id="1121830at2"/>